<proteinExistence type="inferred from homology"/>
<evidence type="ECO:0000256" key="8">
    <source>
        <dbReference type="ARBA" id="ARBA00023194"/>
    </source>
</evidence>
<dbReference type="Pfam" id="PF00067">
    <property type="entry name" value="p450"/>
    <property type="match status" value="1"/>
</dbReference>
<evidence type="ECO:0000256" key="5">
    <source>
        <dbReference type="ARBA" id="ARBA00023002"/>
    </source>
</evidence>
<dbReference type="CDD" id="cd11030">
    <property type="entry name" value="CYP105-like"/>
    <property type="match status" value="1"/>
</dbReference>
<dbReference type="PRINTS" id="PR00359">
    <property type="entry name" value="BP450"/>
</dbReference>
<dbReference type="GO" id="GO:0005506">
    <property type="term" value="F:iron ion binding"/>
    <property type="evidence" value="ECO:0007669"/>
    <property type="project" value="InterPro"/>
</dbReference>
<dbReference type="STRING" id="227316.GA0070604_2892"/>
<dbReference type="PANTHER" id="PTHR46696">
    <property type="entry name" value="P450, PUTATIVE (EUROFUNG)-RELATED"/>
    <property type="match status" value="1"/>
</dbReference>
<dbReference type="GO" id="GO:0017000">
    <property type="term" value="P:antibiotic biosynthetic process"/>
    <property type="evidence" value="ECO:0007669"/>
    <property type="project" value="UniProtKB-KW"/>
</dbReference>
<dbReference type="Proteomes" id="UP000199696">
    <property type="component" value="Unassembled WGS sequence"/>
</dbReference>
<keyword evidence="6 10" id="KW-0408">Iron</keyword>
<dbReference type="GO" id="GO:0020037">
    <property type="term" value="F:heme binding"/>
    <property type="evidence" value="ECO:0007669"/>
    <property type="project" value="InterPro"/>
</dbReference>
<dbReference type="FunFam" id="1.10.630.10:FF:000018">
    <property type="entry name" value="Cytochrome P450 monooxygenase"/>
    <property type="match status" value="1"/>
</dbReference>
<dbReference type="GO" id="GO:0004497">
    <property type="term" value="F:monooxygenase activity"/>
    <property type="evidence" value="ECO:0007669"/>
    <property type="project" value="UniProtKB-KW"/>
</dbReference>
<dbReference type="InterPro" id="IPR002397">
    <property type="entry name" value="Cyt_P450_B"/>
</dbReference>
<sequence length="399" mass="43766">MTGSVVEDIDFPIRRTRPFRPPAEYARMRETGTPVRVRLYNGNPAWVVTRHADIRAVLTDTRFSSDLSNPGFPVIHPELEARRHMKTLVTLDPPEHTRVRRMLINEFTARRMNAQQDEVQRTADELVDAMLAAGGPVNLAESYSFPLAGSIVGNLLGIPSDEIEKCMSDSRAYARANDYASIGARIVEFKGFLADLIAEKEREPADDVLSRIVAKNVAAGELTVDELVTLTFVIMGAGYGPTANMISLGLVLLLDHPDQLDALRADPAMMPNAVEELLRYVSVSDLSAMRVATSDVEVGGCLIRAGEGVIVPNGAANYDPEVFEEPDHLDLKRPTARRHLAFGHGIHQCLGGNMVRVELAISYQTLLNRIPGLRLAIPSAEIPALATVLPEVHDIPVTW</sequence>
<gene>
    <name evidence="11" type="ORF">GA0070604_2892</name>
</gene>
<dbReference type="GO" id="GO:0016705">
    <property type="term" value="F:oxidoreductase activity, acting on paired donors, with incorporation or reduction of molecular oxygen"/>
    <property type="evidence" value="ECO:0007669"/>
    <property type="project" value="InterPro"/>
</dbReference>
<keyword evidence="12" id="KW-1185">Reference proteome</keyword>
<keyword evidence="5 10" id="KW-0560">Oxidoreductase</keyword>
<name>A0A1C6UJ36_9ACTN</name>
<accession>A0A1C6UJ36</accession>
<dbReference type="OrthoDB" id="4156795at2"/>
<comment type="similarity">
    <text evidence="1 10">Belongs to the cytochrome P450 family.</text>
</comment>
<protein>
    <submittedName>
        <fullName evidence="11">Pentalenic acid synthase</fullName>
    </submittedName>
</protein>
<evidence type="ECO:0000256" key="7">
    <source>
        <dbReference type="ARBA" id="ARBA00023033"/>
    </source>
</evidence>
<evidence type="ECO:0000256" key="1">
    <source>
        <dbReference type="ARBA" id="ARBA00010617"/>
    </source>
</evidence>
<comment type="pathway">
    <text evidence="9">Antibiotic biosynthesis; mycinamicin biosynthesis.</text>
</comment>
<evidence type="ECO:0000256" key="9">
    <source>
        <dbReference type="ARBA" id="ARBA00060683"/>
    </source>
</evidence>
<keyword evidence="8" id="KW-0045">Antibiotic biosynthesis</keyword>
<evidence type="ECO:0000256" key="3">
    <source>
        <dbReference type="ARBA" id="ARBA00022723"/>
    </source>
</evidence>
<dbReference type="InterPro" id="IPR036396">
    <property type="entry name" value="Cyt_P450_sf"/>
</dbReference>
<keyword evidence="7 10" id="KW-0503">Monooxygenase</keyword>
<organism evidence="11 12">
    <name type="scientific">Micromonospora eburnea</name>
    <dbReference type="NCBI Taxonomy" id="227316"/>
    <lineage>
        <taxon>Bacteria</taxon>
        <taxon>Bacillati</taxon>
        <taxon>Actinomycetota</taxon>
        <taxon>Actinomycetes</taxon>
        <taxon>Micromonosporales</taxon>
        <taxon>Micromonosporaceae</taxon>
        <taxon>Micromonospora</taxon>
    </lineage>
</organism>
<dbReference type="InterPro" id="IPR017972">
    <property type="entry name" value="Cyt_P450_CS"/>
</dbReference>
<dbReference type="PROSITE" id="PS00086">
    <property type="entry name" value="CYTOCHROME_P450"/>
    <property type="match status" value="1"/>
</dbReference>
<keyword evidence="3 10" id="KW-0479">Metal-binding</keyword>
<dbReference type="Gene3D" id="1.10.630.10">
    <property type="entry name" value="Cytochrome P450"/>
    <property type="match status" value="1"/>
</dbReference>
<evidence type="ECO:0000256" key="2">
    <source>
        <dbReference type="ARBA" id="ARBA00022617"/>
    </source>
</evidence>
<keyword evidence="4" id="KW-0521">NADP</keyword>
<dbReference type="InterPro" id="IPR001128">
    <property type="entry name" value="Cyt_P450"/>
</dbReference>
<evidence type="ECO:0000256" key="6">
    <source>
        <dbReference type="ARBA" id="ARBA00023004"/>
    </source>
</evidence>
<dbReference type="AlphaFoldDB" id="A0A1C6UJ36"/>
<keyword evidence="2 10" id="KW-0349">Heme</keyword>
<dbReference type="SUPFAM" id="SSF48264">
    <property type="entry name" value="Cytochrome P450"/>
    <property type="match status" value="1"/>
</dbReference>
<evidence type="ECO:0000313" key="11">
    <source>
        <dbReference type="EMBL" id="SCL53964.1"/>
    </source>
</evidence>
<evidence type="ECO:0000256" key="10">
    <source>
        <dbReference type="RuleBase" id="RU000461"/>
    </source>
</evidence>
<dbReference type="PANTHER" id="PTHR46696:SF1">
    <property type="entry name" value="CYTOCHROME P450 YJIB-RELATED"/>
    <property type="match status" value="1"/>
</dbReference>
<dbReference type="EMBL" id="FMHY01000002">
    <property type="protein sequence ID" value="SCL53964.1"/>
    <property type="molecule type" value="Genomic_DNA"/>
</dbReference>
<reference evidence="12" key="1">
    <citation type="submission" date="2016-06" db="EMBL/GenBank/DDBJ databases">
        <authorList>
            <person name="Varghese N."/>
            <person name="Submissions Spin"/>
        </authorList>
    </citation>
    <scope>NUCLEOTIDE SEQUENCE [LARGE SCALE GENOMIC DNA]</scope>
    <source>
        <strain evidence="12">DSM 44814</strain>
    </source>
</reference>
<evidence type="ECO:0000256" key="4">
    <source>
        <dbReference type="ARBA" id="ARBA00022857"/>
    </source>
</evidence>
<evidence type="ECO:0000313" key="12">
    <source>
        <dbReference type="Proteomes" id="UP000199696"/>
    </source>
</evidence>